<evidence type="ECO:0000313" key="1">
    <source>
        <dbReference type="EMBL" id="CAD9326207.1"/>
    </source>
</evidence>
<sequence>MGTLRLGTIQSAVQSSREVALLRIESLEEGDNNGLASELANLLQNAIEISDVPCIIKMLQVLKDLATADVTLLEEVSASQVFRKCMQTLGQSPTSIEWLDNDSALQKSIDETHDVLSALMTNKDKTEPFTRSELLSRLPLMFHIPQQHERQDDLQIMVHKVTSEETDGHDTGFVMWPAAVILSRYISENPELIFNIAGANGGNDNMVDSILELGAGCGLVGLTAASLIKQHNEESKEDGVDGDVSTNNTSVIFTDYCTTVLDNIMRNLDLNGLSDSCEVVGLDFFDQPGNDDSKYDKSEQNWIDMEDTKHPQVGLILGADVIAYSNDATNVANTVHAALCEGGKAIIMAAGDNRRFGVEDFPEACRDAGLEISSTNISACESIWRSSSDSSEQKDEDLLHQDMGQTAMQGWDAGQYNLIMFSIDKPISS</sequence>
<protein>
    <submittedName>
        <fullName evidence="1">Uncharacterized protein</fullName>
    </submittedName>
</protein>
<dbReference type="Pfam" id="PF10294">
    <property type="entry name" value="Methyltransf_16"/>
    <property type="match status" value="1"/>
</dbReference>
<dbReference type="EMBL" id="HBGO01006515">
    <property type="protein sequence ID" value="CAD9326207.1"/>
    <property type="molecule type" value="Transcribed_RNA"/>
</dbReference>
<dbReference type="PANTHER" id="PTHR14614">
    <property type="entry name" value="HEPATOCELLULAR CARCINOMA-ASSOCIATED ANTIGEN"/>
    <property type="match status" value="1"/>
</dbReference>
<dbReference type="InterPro" id="IPR029063">
    <property type="entry name" value="SAM-dependent_MTases_sf"/>
</dbReference>
<name>A0A7S1Z2A4_TRICV</name>
<proteinExistence type="predicted"/>
<dbReference type="AlphaFoldDB" id="A0A7S1Z2A4"/>
<dbReference type="InterPro" id="IPR019410">
    <property type="entry name" value="Methyltransf_16"/>
</dbReference>
<gene>
    <name evidence="1" type="ORF">OSIN01602_LOCUS3668</name>
</gene>
<dbReference type="Gene3D" id="3.40.50.150">
    <property type="entry name" value="Vaccinia Virus protein VP39"/>
    <property type="match status" value="1"/>
</dbReference>
<reference evidence="1" key="1">
    <citation type="submission" date="2021-01" db="EMBL/GenBank/DDBJ databases">
        <authorList>
            <person name="Corre E."/>
            <person name="Pelletier E."/>
            <person name="Niang G."/>
            <person name="Scheremetjew M."/>
            <person name="Finn R."/>
            <person name="Kale V."/>
            <person name="Holt S."/>
            <person name="Cochrane G."/>
            <person name="Meng A."/>
            <person name="Brown T."/>
            <person name="Cohen L."/>
        </authorList>
    </citation>
    <scope>NUCLEOTIDE SEQUENCE</scope>
    <source>
        <strain evidence="1">Grunow 1884</strain>
    </source>
</reference>
<accession>A0A7S1Z2A4</accession>
<organism evidence="1">
    <name type="scientific">Trieres chinensis</name>
    <name type="common">Marine centric diatom</name>
    <name type="synonym">Odontella sinensis</name>
    <dbReference type="NCBI Taxonomy" id="1514140"/>
    <lineage>
        <taxon>Eukaryota</taxon>
        <taxon>Sar</taxon>
        <taxon>Stramenopiles</taxon>
        <taxon>Ochrophyta</taxon>
        <taxon>Bacillariophyta</taxon>
        <taxon>Mediophyceae</taxon>
        <taxon>Biddulphiophycidae</taxon>
        <taxon>Eupodiscales</taxon>
        <taxon>Parodontellaceae</taxon>
        <taxon>Trieres</taxon>
    </lineage>
</organism>
<dbReference type="SUPFAM" id="SSF53335">
    <property type="entry name" value="S-adenosyl-L-methionine-dependent methyltransferases"/>
    <property type="match status" value="1"/>
</dbReference>
<dbReference type="PANTHER" id="PTHR14614:SF130">
    <property type="entry name" value="PROTEIN-LYSINE N-METHYLTRANSFERASE EEF2KMT"/>
    <property type="match status" value="1"/>
</dbReference>